<accession>A0A8T2S058</accession>
<sequence>MCMSKNAGQEWDYVNKLKALTNGQHRCKCKFCDHVWDGGANRIRAHILVLKGYGVARSEADKALHRFFFVDDIPFWKARSPYFQEFVTSIRRVGPSYKVPSYNHLRDGYLKEETKCIESDFLILRDKWKTYGSNIFCDDWSNTRNRPIINIMVSCIYGTMFLESIDTSGQIKTSEYIFEILKDAIMDVGPQNVVQVCMNNEANCVRAGCLIVEPLPHIFYTPVKIVTFVTMKPTILAIYRKFKKKELVKPTLTRFGYMFIMLSNLIDDTIQIVHICAPILNILHLVDREGSTMGLIYEMTNRMVEKIGNMKGIDSSRLEDNDGEVNDGWMDLMERCTNGDIEKQSILCDELNVYKSMEGTFDHPIAKDDKRVQYLALCILSQGTWASPCERNWSTFSLIYTKRRIRLLPKNTEKLVYIHTNLCFATKLKERGFEKMEATLHMIEKEKDDDRLLLGQENHEGEEFSLTSASAITERLMEIQDHDDGGEDADGDEEIGSQDD</sequence>
<dbReference type="Proteomes" id="UP000825935">
    <property type="component" value="Chromosome 23"/>
</dbReference>
<dbReference type="OMA" id="WIMEDEA"/>
<evidence type="ECO:0000313" key="4">
    <source>
        <dbReference type="Proteomes" id="UP000825935"/>
    </source>
</evidence>
<evidence type="ECO:0000256" key="1">
    <source>
        <dbReference type="SAM" id="MobiDB-lite"/>
    </source>
</evidence>
<gene>
    <name evidence="3" type="ORF">KP509_23G057700</name>
</gene>
<organism evidence="3 4">
    <name type="scientific">Ceratopteris richardii</name>
    <name type="common">Triangle waterfern</name>
    <dbReference type="NCBI Taxonomy" id="49495"/>
    <lineage>
        <taxon>Eukaryota</taxon>
        <taxon>Viridiplantae</taxon>
        <taxon>Streptophyta</taxon>
        <taxon>Embryophyta</taxon>
        <taxon>Tracheophyta</taxon>
        <taxon>Polypodiopsida</taxon>
        <taxon>Polypodiidae</taxon>
        <taxon>Polypodiales</taxon>
        <taxon>Pteridineae</taxon>
        <taxon>Pteridaceae</taxon>
        <taxon>Parkerioideae</taxon>
        <taxon>Ceratopteris</taxon>
    </lineage>
</organism>
<comment type="caution">
    <text evidence="3">The sequence shown here is derived from an EMBL/GenBank/DDBJ whole genome shotgun (WGS) entry which is preliminary data.</text>
</comment>
<dbReference type="PANTHER" id="PTHR32166:SF123">
    <property type="entry name" value="BED-TYPE DOMAIN-CONTAINING PROTEIN"/>
    <property type="match status" value="1"/>
</dbReference>
<keyword evidence="4" id="KW-1185">Reference proteome</keyword>
<feature type="domain" description="DUF659" evidence="2">
    <location>
        <begin position="100"/>
        <end position="235"/>
    </location>
</feature>
<name>A0A8T2S058_CERRI</name>
<dbReference type="PANTHER" id="PTHR32166">
    <property type="entry name" value="OSJNBA0013A04.12 PROTEIN"/>
    <property type="match status" value="1"/>
</dbReference>
<dbReference type="OrthoDB" id="2012664at2759"/>
<dbReference type="InterPro" id="IPR012337">
    <property type="entry name" value="RNaseH-like_sf"/>
</dbReference>
<dbReference type="InterPro" id="IPR007021">
    <property type="entry name" value="DUF659"/>
</dbReference>
<dbReference type="Pfam" id="PF04937">
    <property type="entry name" value="DUF659"/>
    <property type="match status" value="1"/>
</dbReference>
<protein>
    <recommendedName>
        <fullName evidence="2">DUF659 domain-containing protein</fullName>
    </recommendedName>
</protein>
<feature type="region of interest" description="Disordered" evidence="1">
    <location>
        <begin position="478"/>
        <end position="500"/>
    </location>
</feature>
<proteinExistence type="predicted"/>
<reference evidence="3 4" key="1">
    <citation type="submission" date="2021-08" db="EMBL/GenBank/DDBJ databases">
        <title>WGS assembly of Ceratopteris richardii.</title>
        <authorList>
            <person name="Marchant D.B."/>
            <person name="Chen G."/>
            <person name="Jenkins J."/>
            <person name="Shu S."/>
            <person name="Leebens-Mack J."/>
            <person name="Grimwood J."/>
            <person name="Schmutz J."/>
            <person name="Soltis P."/>
            <person name="Soltis D."/>
            <person name="Chen Z.-H."/>
        </authorList>
    </citation>
    <scope>NUCLEOTIDE SEQUENCE [LARGE SCALE GENOMIC DNA]</scope>
    <source>
        <strain evidence="3">Whitten #5841</strain>
        <tissue evidence="3">Leaf</tissue>
    </source>
</reference>
<dbReference type="AlphaFoldDB" id="A0A8T2S058"/>
<evidence type="ECO:0000259" key="2">
    <source>
        <dbReference type="Pfam" id="PF04937"/>
    </source>
</evidence>
<dbReference type="EMBL" id="CM035428">
    <property type="protein sequence ID" value="KAH7302126.1"/>
    <property type="molecule type" value="Genomic_DNA"/>
</dbReference>
<feature type="compositionally biased region" description="Acidic residues" evidence="1">
    <location>
        <begin position="484"/>
        <end position="500"/>
    </location>
</feature>
<evidence type="ECO:0000313" key="3">
    <source>
        <dbReference type="EMBL" id="KAH7302126.1"/>
    </source>
</evidence>
<dbReference type="SUPFAM" id="SSF53098">
    <property type="entry name" value="Ribonuclease H-like"/>
    <property type="match status" value="1"/>
</dbReference>